<sequence length="199" mass="22709">TCSEEIVKEQYWMAPEQMKDEPFNYKIDIWKLGITSIELLDGNPPLYDVQPMRVIFLIPSNPPPQPSKPDQYSPELLDFIAKCLIKEPKDRPTVKDLIEHPFIKKYETIKSDVLIPLLQEVDQIKIAQQEEKKKDKEKDKDKEIEKDQGKEKINVKPKTKVASISKTASKQVAKTPETKGKAKGSVKAAAKPKASQKKK</sequence>
<evidence type="ECO:0000256" key="1">
    <source>
        <dbReference type="ARBA" id="ARBA00022741"/>
    </source>
</evidence>
<dbReference type="Proteomes" id="UP000324800">
    <property type="component" value="Unassembled WGS sequence"/>
</dbReference>
<dbReference type="AlphaFoldDB" id="A0A5J4UA71"/>
<dbReference type="SUPFAM" id="SSF56112">
    <property type="entry name" value="Protein kinase-like (PK-like)"/>
    <property type="match status" value="1"/>
</dbReference>
<feature type="compositionally biased region" description="Low complexity" evidence="3">
    <location>
        <begin position="183"/>
        <end position="193"/>
    </location>
</feature>
<dbReference type="GO" id="GO:0005524">
    <property type="term" value="F:ATP binding"/>
    <property type="evidence" value="ECO:0007669"/>
    <property type="project" value="UniProtKB-KW"/>
</dbReference>
<comment type="caution">
    <text evidence="5">The sequence shown here is derived from an EMBL/GenBank/DDBJ whole genome shotgun (WGS) entry which is preliminary data.</text>
</comment>
<dbReference type="Pfam" id="PF00069">
    <property type="entry name" value="Pkinase"/>
    <property type="match status" value="1"/>
</dbReference>
<dbReference type="InterPro" id="IPR050629">
    <property type="entry name" value="STE20/SPS1-PAK"/>
</dbReference>
<dbReference type="PROSITE" id="PS50011">
    <property type="entry name" value="PROTEIN_KINASE_DOM"/>
    <property type="match status" value="1"/>
</dbReference>
<name>A0A5J4UA71_9EUKA</name>
<dbReference type="GO" id="GO:0004674">
    <property type="term" value="F:protein serine/threonine kinase activity"/>
    <property type="evidence" value="ECO:0007669"/>
    <property type="project" value="TreeGrafter"/>
</dbReference>
<keyword evidence="1" id="KW-0547">Nucleotide-binding</keyword>
<dbReference type="Gene3D" id="1.10.510.10">
    <property type="entry name" value="Transferase(Phosphotransferase) domain 1"/>
    <property type="match status" value="1"/>
</dbReference>
<feature type="region of interest" description="Disordered" evidence="3">
    <location>
        <begin position="130"/>
        <end position="199"/>
    </location>
</feature>
<feature type="compositionally biased region" description="Polar residues" evidence="3">
    <location>
        <begin position="162"/>
        <end position="172"/>
    </location>
</feature>
<evidence type="ECO:0000259" key="4">
    <source>
        <dbReference type="PROSITE" id="PS50011"/>
    </source>
</evidence>
<dbReference type="EMBL" id="SNRW01018659">
    <property type="protein sequence ID" value="KAA6367124.1"/>
    <property type="molecule type" value="Genomic_DNA"/>
</dbReference>
<proteinExistence type="predicted"/>
<feature type="compositionally biased region" description="Basic and acidic residues" evidence="3">
    <location>
        <begin position="130"/>
        <end position="154"/>
    </location>
</feature>
<dbReference type="PANTHER" id="PTHR48012">
    <property type="entry name" value="STERILE20-LIKE KINASE, ISOFORM B-RELATED"/>
    <property type="match status" value="1"/>
</dbReference>
<dbReference type="InterPro" id="IPR000719">
    <property type="entry name" value="Prot_kinase_dom"/>
</dbReference>
<dbReference type="GO" id="GO:0005737">
    <property type="term" value="C:cytoplasm"/>
    <property type="evidence" value="ECO:0007669"/>
    <property type="project" value="TreeGrafter"/>
</dbReference>
<evidence type="ECO:0000313" key="6">
    <source>
        <dbReference type="Proteomes" id="UP000324800"/>
    </source>
</evidence>
<evidence type="ECO:0000313" key="5">
    <source>
        <dbReference type="EMBL" id="KAA6367124.1"/>
    </source>
</evidence>
<accession>A0A5J4UA71</accession>
<feature type="non-terminal residue" evidence="5">
    <location>
        <position position="1"/>
    </location>
</feature>
<dbReference type="OrthoDB" id="1022360at2759"/>
<dbReference type="PANTHER" id="PTHR48012:SF2">
    <property type="entry name" value="STERILE20-LIKE KINASE, ISOFORM B"/>
    <property type="match status" value="1"/>
</dbReference>
<evidence type="ECO:0000256" key="3">
    <source>
        <dbReference type="SAM" id="MobiDB-lite"/>
    </source>
</evidence>
<feature type="domain" description="Protein kinase" evidence="4">
    <location>
        <begin position="1"/>
        <end position="103"/>
    </location>
</feature>
<dbReference type="InterPro" id="IPR011009">
    <property type="entry name" value="Kinase-like_dom_sf"/>
</dbReference>
<keyword evidence="2" id="KW-0067">ATP-binding</keyword>
<gene>
    <name evidence="5" type="ORF">EZS28_037349</name>
</gene>
<reference evidence="5 6" key="1">
    <citation type="submission" date="2019-03" db="EMBL/GenBank/DDBJ databases">
        <title>Single cell metagenomics reveals metabolic interactions within the superorganism composed of flagellate Streblomastix strix and complex community of Bacteroidetes bacteria on its surface.</title>
        <authorList>
            <person name="Treitli S.C."/>
            <person name="Kolisko M."/>
            <person name="Husnik F."/>
            <person name="Keeling P."/>
            <person name="Hampl V."/>
        </authorList>
    </citation>
    <scope>NUCLEOTIDE SEQUENCE [LARGE SCALE GENOMIC DNA]</scope>
    <source>
        <strain evidence="5">ST1C</strain>
    </source>
</reference>
<protein>
    <submittedName>
        <fullName evidence="5">Putative vacuolar protein sorting-associated protein 35</fullName>
    </submittedName>
</protein>
<evidence type="ECO:0000256" key="2">
    <source>
        <dbReference type="ARBA" id="ARBA00022840"/>
    </source>
</evidence>
<organism evidence="5 6">
    <name type="scientific">Streblomastix strix</name>
    <dbReference type="NCBI Taxonomy" id="222440"/>
    <lineage>
        <taxon>Eukaryota</taxon>
        <taxon>Metamonada</taxon>
        <taxon>Preaxostyla</taxon>
        <taxon>Oxymonadida</taxon>
        <taxon>Streblomastigidae</taxon>
        <taxon>Streblomastix</taxon>
    </lineage>
</organism>